<organism evidence="3 4">
    <name type="scientific">Coprobacillus cateniformis</name>
    <dbReference type="NCBI Taxonomy" id="100884"/>
    <lineage>
        <taxon>Bacteria</taxon>
        <taxon>Bacillati</taxon>
        <taxon>Bacillota</taxon>
        <taxon>Erysipelotrichia</taxon>
        <taxon>Erysipelotrichales</taxon>
        <taxon>Coprobacillaceae</taxon>
        <taxon>Coprobacillus</taxon>
    </lineage>
</organism>
<accession>E7G9G9</accession>
<protein>
    <recommendedName>
        <fullName evidence="2">Glycosyltransferase RgtA/B/C/D-like domain-containing protein</fullName>
    </recommendedName>
</protein>
<dbReference type="AlphaFoldDB" id="E7G9G9"/>
<gene>
    <name evidence="3" type="ORF">HMPREF9488_01407</name>
</gene>
<evidence type="ECO:0000313" key="4">
    <source>
        <dbReference type="Proteomes" id="UP000003157"/>
    </source>
</evidence>
<evidence type="ECO:0000313" key="3">
    <source>
        <dbReference type="EMBL" id="EFW05263.1"/>
    </source>
</evidence>
<feature type="transmembrane region" description="Helical" evidence="1">
    <location>
        <begin position="203"/>
        <end position="221"/>
    </location>
</feature>
<evidence type="ECO:0000256" key="1">
    <source>
        <dbReference type="SAM" id="Phobius"/>
    </source>
</evidence>
<dbReference type="HOGENOM" id="CLU_617793_0_0_9"/>
<keyword evidence="1" id="KW-1133">Transmembrane helix</keyword>
<feature type="transmembrane region" description="Helical" evidence="1">
    <location>
        <begin position="55"/>
        <end position="77"/>
    </location>
</feature>
<feature type="transmembrane region" description="Helical" evidence="1">
    <location>
        <begin position="227"/>
        <end position="243"/>
    </location>
</feature>
<keyword evidence="4" id="KW-1185">Reference proteome</keyword>
<dbReference type="InterPro" id="IPR038731">
    <property type="entry name" value="RgtA/B/C-like"/>
</dbReference>
<dbReference type="OrthoDB" id="9764517at2"/>
<dbReference type="EMBL" id="ADKX01000026">
    <property type="protein sequence ID" value="EFW05263.1"/>
    <property type="molecule type" value="Genomic_DNA"/>
</dbReference>
<feature type="transmembrane region" description="Helical" evidence="1">
    <location>
        <begin position="172"/>
        <end position="191"/>
    </location>
</feature>
<feature type="transmembrane region" description="Helical" evidence="1">
    <location>
        <begin position="97"/>
        <end position="117"/>
    </location>
</feature>
<dbReference type="STRING" id="100884.GCA_000269565_03257"/>
<reference evidence="3 4" key="1">
    <citation type="submission" date="2010-12" db="EMBL/GenBank/DDBJ databases">
        <title>The Genome Sequence of Coprobacillus sp. strain 29_1.</title>
        <authorList>
            <consortium name="The Broad Institute Genome Sequencing Platform"/>
            <person name="Earl A."/>
            <person name="Ward D."/>
            <person name="Feldgarden M."/>
            <person name="Gevers D."/>
            <person name="Daigneault M."/>
            <person name="Sibley C.D."/>
            <person name="White A."/>
            <person name="Strauss J."/>
            <person name="Allen-Vercoe E."/>
            <person name="Young S.K."/>
            <person name="Zeng Q."/>
            <person name="Gargeya S."/>
            <person name="Fitzgerald M."/>
            <person name="Haas B."/>
            <person name="Abouelleil A."/>
            <person name="Alvarado L."/>
            <person name="Arachchi H.M."/>
            <person name="Berlin A."/>
            <person name="Brown A."/>
            <person name="Chapman S.B."/>
            <person name="Chen Z."/>
            <person name="Dunbar C."/>
            <person name="Freedman E."/>
            <person name="Gearin G."/>
            <person name="Gellesch M."/>
            <person name="Goldberg J."/>
            <person name="Griggs A."/>
            <person name="Gujja S."/>
            <person name="Heilman E."/>
            <person name="Heiman D."/>
            <person name="Howarth C."/>
            <person name="Larson L."/>
            <person name="Lui A."/>
            <person name="MacDonald P.J.P."/>
            <person name="Mehta T."/>
            <person name="Montmayeur A."/>
            <person name="Murphy C."/>
            <person name="Neiman D."/>
            <person name="Pearson M."/>
            <person name="Priest M."/>
            <person name="Roberts A."/>
            <person name="Saif S."/>
            <person name="Shea T."/>
            <person name="Shenoy N."/>
            <person name="Sisk P."/>
            <person name="Stolte C."/>
            <person name="Sykes S."/>
            <person name="White J."/>
            <person name="Yandava C."/>
            <person name="Nusbaum C."/>
            <person name="Birren B."/>
        </authorList>
    </citation>
    <scope>NUCLEOTIDE SEQUENCE [LARGE SCALE GENOMIC DNA]</scope>
    <source>
        <strain evidence="3 4">29_1</strain>
    </source>
</reference>
<evidence type="ECO:0000259" key="2">
    <source>
        <dbReference type="Pfam" id="PF13231"/>
    </source>
</evidence>
<feature type="transmembrane region" description="Helical" evidence="1">
    <location>
        <begin position="406"/>
        <end position="427"/>
    </location>
</feature>
<dbReference type="Pfam" id="PF13231">
    <property type="entry name" value="PMT_2"/>
    <property type="match status" value="1"/>
</dbReference>
<keyword evidence="1" id="KW-0812">Transmembrane</keyword>
<proteinExistence type="predicted"/>
<feature type="domain" description="Glycosyltransferase RgtA/B/C/D-like" evidence="2">
    <location>
        <begin position="154"/>
        <end position="319"/>
    </location>
</feature>
<feature type="transmembrane region" description="Helical" evidence="1">
    <location>
        <begin position="300"/>
        <end position="321"/>
    </location>
</feature>
<keyword evidence="1" id="KW-0472">Membrane</keyword>
<comment type="caution">
    <text evidence="3">The sequence shown here is derived from an EMBL/GenBank/DDBJ whole genome shotgun (WGS) entry which is preliminary data.</text>
</comment>
<name>E7G9G9_9FIRM</name>
<feature type="transmembrane region" description="Helical" evidence="1">
    <location>
        <begin position="28"/>
        <end position="49"/>
    </location>
</feature>
<dbReference type="Proteomes" id="UP000003157">
    <property type="component" value="Unassembled WGS sequence"/>
</dbReference>
<sequence length="443" mass="52120">MTILLLPISFIGIYINLCFKKNNVLNNIFRTTIIWSLLSLILIELLSLFESLTKFYLIMLWGLIICVLIIIFVYNYFIQKKVFYFINFKKLKMTEKIFFILFIFIILLLLFIAIYTVPYNTDSLTYHLARVRMWIQNQTVSYYASWDARQVFYPPFSEYLVLQTYLLSSSDLFVNIISTFAYAISCISIYAIGKELLLKKSSIYFSLLLFMMCPIAISISLTTQVEMLIVMWVLLFTYYVIRIVKKNFLDISKEFVENVCFLSIVMGLGYITKSSIALIYFPFIIWIFITFIKKGTKIKLLLFYSFIVLIMVMFICFPHLWRYIQYTGELALYSGENALVTTLDIRYHIVNAYKNFCTTLFNKNGFLHIFFFDIGEMLSNLLGINYASPIITWGANLDHYYINNGIYSHDAGTSMILMSTFITLFIFRIKKLWSKKIILLMAF</sequence>
<dbReference type="eggNOG" id="COG1807">
    <property type="taxonomic scope" value="Bacteria"/>
</dbReference>